<evidence type="ECO:0000256" key="1">
    <source>
        <dbReference type="ARBA" id="ARBA00009981"/>
    </source>
</evidence>
<sequence length="90" mass="9857">MSKQITTIPARQFARDLAGAKRAADMGPVLITDRGHPAYALLRIDDFYELGGSRQPSRSLLELMDGLPDTTGMDFEPPRLIDQPSAADLD</sequence>
<accession>A0ABS8XIL0</accession>
<proteinExistence type="inferred from homology"/>
<comment type="caution">
    <text evidence="3">The sequence shown here is derived from an EMBL/GenBank/DDBJ whole genome shotgun (WGS) entry which is preliminary data.</text>
</comment>
<dbReference type="Proteomes" id="UP001201463">
    <property type="component" value="Unassembled WGS sequence"/>
</dbReference>
<name>A0ABS8XIL0_9BURK</name>
<comment type="similarity">
    <text evidence="1">Belongs to the phD/YefM antitoxin family.</text>
</comment>
<gene>
    <name evidence="3" type="ORF">LXT12_14225</name>
</gene>
<organism evidence="3 4">
    <name type="scientific">Pelomonas caseinilytica</name>
    <dbReference type="NCBI Taxonomy" id="2906763"/>
    <lineage>
        <taxon>Bacteria</taxon>
        <taxon>Pseudomonadati</taxon>
        <taxon>Pseudomonadota</taxon>
        <taxon>Betaproteobacteria</taxon>
        <taxon>Burkholderiales</taxon>
        <taxon>Sphaerotilaceae</taxon>
        <taxon>Roseateles</taxon>
    </lineage>
</organism>
<reference evidence="3 4" key="1">
    <citation type="submission" date="2021-12" db="EMBL/GenBank/DDBJ databases">
        <title>Genome seq of p7.</title>
        <authorList>
            <person name="Seo T."/>
        </authorList>
    </citation>
    <scope>NUCLEOTIDE SEQUENCE [LARGE SCALE GENOMIC DNA]</scope>
    <source>
        <strain evidence="3 4">P7</strain>
    </source>
</reference>
<feature type="region of interest" description="Disordered" evidence="2">
    <location>
        <begin position="64"/>
        <end position="90"/>
    </location>
</feature>
<evidence type="ECO:0000313" key="3">
    <source>
        <dbReference type="EMBL" id="MCE4538409.1"/>
    </source>
</evidence>
<dbReference type="SUPFAM" id="SSF143120">
    <property type="entry name" value="YefM-like"/>
    <property type="match status" value="1"/>
</dbReference>
<dbReference type="EMBL" id="JAJTWT010000005">
    <property type="protein sequence ID" value="MCE4538409.1"/>
    <property type="molecule type" value="Genomic_DNA"/>
</dbReference>
<protein>
    <submittedName>
        <fullName evidence="3">Prevent-host-death protein</fullName>
    </submittedName>
</protein>
<evidence type="ECO:0000313" key="4">
    <source>
        <dbReference type="Proteomes" id="UP001201463"/>
    </source>
</evidence>
<keyword evidence="4" id="KW-1185">Reference proteome</keyword>
<dbReference type="RefSeq" id="WP_233392842.1">
    <property type="nucleotide sequence ID" value="NZ_JAJTWT010000005.1"/>
</dbReference>
<dbReference type="InterPro" id="IPR036165">
    <property type="entry name" value="YefM-like_sf"/>
</dbReference>
<evidence type="ECO:0000256" key="2">
    <source>
        <dbReference type="SAM" id="MobiDB-lite"/>
    </source>
</evidence>